<dbReference type="InterPro" id="IPR045508">
    <property type="entry name" value="DUF6482"/>
</dbReference>
<dbReference type="Proteomes" id="UP000282818">
    <property type="component" value="Unassembled WGS sequence"/>
</dbReference>
<comment type="caution">
    <text evidence="1">The sequence shown here is derived from an EMBL/GenBank/DDBJ whole genome shotgun (WGS) entry which is preliminary data.</text>
</comment>
<dbReference type="Pfam" id="PF20090">
    <property type="entry name" value="DUF6482"/>
    <property type="match status" value="1"/>
</dbReference>
<dbReference type="RefSeq" id="WP_127693720.1">
    <property type="nucleotide sequence ID" value="NZ_SACQ01000003.1"/>
</dbReference>
<accession>A0A437Q8N7</accession>
<protein>
    <submittedName>
        <fullName evidence="1">Uncharacterized protein</fullName>
    </submittedName>
</protein>
<sequence>MKLQLSDLANLQPIKRVVIHSIDWMIYQVTVEIEGKERLLYEDEKPLRFHNMIQIKELMETLKVESYVLRRDNSAYDEMVGQQSTDFKDTFETALPWKQVVPEVH</sequence>
<dbReference type="AlphaFoldDB" id="A0A437Q8N7"/>
<reference evidence="1 2" key="1">
    <citation type="submission" date="2019-01" db="EMBL/GenBank/DDBJ databases">
        <authorList>
            <person name="Chen W.-M."/>
        </authorList>
    </citation>
    <scope>NUCLEOTIDE SEQUENCE [LARGE SCALE GENOMIC DNA]</scope>
    <source>
        <strain evidence="1 2">HPM-16</strain>
    </source>
</reference>
<proteinExistence type="predicted"/>
<name>A0A437Q8N7_9GAMM</name>
<gene>
    <name evidence="1" type="ORF">EOE65_07605</name>
</gene>
<evidence type="ECO:0000313" key="2">
    <source>
        <dbReference type="Proteomes" id="UP000282818"/>
    </source>
</evidence>
<dbReference type="EMBL" id="SACQ01000003">
    <property type="protein sequence ID" value="RVU30875.1"/>
    <property type="molecule type" value="Genomic_DNA"/>
</dbReference>
<evidence type="ECO:0000313" key="1">
    <source>
        <dbReference type="EMBL" id="RVU30875.1"/>
    </source>
</evidence>
<keyword evidence="2" id="KW-1185">Reference proteome</keyword>
<organism evidence="1 2">
    <name type="scientific">Neptunomonas marina</name>
    <dbReference type="NCBI Taxonomy" id="1815562"/>
    <lineage>
        <taxon>Bacteria</taxon>
        <taxon>Pseudomonadati</taxon>
        <taxon>Pseudomonadota</taxon>
        <taxon>Gammaproteobacteria</taxon>
        <taxon>Oceanospirillales</taxon>
        <taxon>Oceanospirillaceae</taxon>
        <taxon>Neptunomonas</taxon>
    </lineage>
</organism>